<organism evidence="1 2">
    <name type="scientific">Artemisia annua</name>
    <name type="common">Sweet wormwood</name>
    <dbReference type="NCBI Taxonomy" id="35608"/>
    <lineage>
        <taxon>Eukaryota</taxon>
        <taxon>Viridiplantae</taxon>
        <taxon>Streptophyta</taxon>
        <taxon>Embryophyta</taxon>
        <taxon>Tracheophyta</taxon>
        <taxon>Spermatophyta</taxon>
        <taxon>Magnoliopsida</taxon>
        <taxon>eudicotyledons</taxon>
        <taxon>Gunneridae</taxon>
        <taxon>Pentapetalae</taxon>
        <taxon>asterids</taxon>
        <taxon>campanulids</taxon>
        <taxon>Asterales</taxon>
        <taxon>Asteraceae</taxon>
        <taxon>Asteroideae</taxon>
        <taxon>Anthemideae</taxon>
        <taxon>Artemisiinae</taxon>
        <taxon>Artemisia</taxon>
    </lineage>
</organism>
<dbReference type="EMBL" id="PKPP01001895">
    <property type="protein sequence ID" value="PWA79153.1"/>
    <property type="molecule type" value="Genomic_DNA"/>
</dbReference>
<reference evidence="1 2" key="1">
    <citation type="journal article" date="2018" name="Mol. Plant">
        <title>The genome of Artemisia annua provides insight into the evolution of Asteraceae family and artemisinin biosynthesis.</title>
        <authorList>
            <person name="Shen Q."/>
            <person name="Zhang L."/>
            <person name="Liao Z."/>
            <person name="Wang S."/>
            <person name="Yan T."/>
            <person name="Shi P."/>
            <person name="Liu M."/>
            <person name="Fu X."/>
            <person name="Pan Q."/>
            <person name="Wang Y."/>
            <person name="Lv Z."/>
            <person name="Lu X."/>
            <person name="Zhang F."/>
            <person name="Jiang W."/>
            <person name="Ma Y."/>
            <person name="Chen M."/>
            <person name="Hao X."/>
            <person name="Li L."/>
            <person name="Tang Y."/>
            <person name="Lv G."/>
            <person name="Zhou Y."/>
            <person name="Sun X."/>
            <person name="Brodelius P.E."/>
            <person name="Rose J.K.C."/>
            <person name="Tang K."/>
        </authorList>
    </citation>
    <scope>NUCLEOTIDE SEQUENCE [LARGE SCALE GENOMIC DNA]</scope>
    <source>
        <strain evidence="2">cv. Huhao1</strain>
        <tissue evidence="1">Leaf</tissue>
    </source>
</reference>
<protein>
    <recommendedName>
        <fullName evidence="3">Zinc finger, CCHC-type</fullName>
    </recommendedName>
</protein>
<keyword evidence="2" id="KW-1185">Reference proteome</keyword>
<comment type="caution">
    <text evidence="1">The sequence shown here is derived from an EMBL/GenBank/DDBJ whole genome shotgun (WGS) entry which is preliminary data.</text>
</comment>
<sequence length="142" mass="16429">MTPELQKNLEHFDAYDMLMELNTMFAQQAKQDLFKTMHAFHACKHEEDQSVSTYVLKMKGYLDRLERLGHPMSSGLAVSMILTSLNKDFARFRHNYNIQCIGNPTKSLFREIDPPHAYMHERPAQSQGVLVLLAEQTWSSIP</sequence>
<dbReference type="Pfam" id="PF14223">
    <property type="entry name" value="Retrotran_gag_2"/>
    <property type="match status" value="1"/>
</dbReference>
<evidence type="ECO:0008006" key="3">
    <source>
        <dbReference type="Google" id="ProtNLM"/>
    </source>
</evidence>
<accession>A0A2U1P055</accession>
<evidence type="ECO:0000313" key="1">
    <source>
        <dbReference type="EMBL" id="PWA79153.1"/>
    </source>
</evidence>
<dbReference type="Proteomes" id="UP000245207">
    <property type="component" value="Unassembled WGS sequence"/>
</dbReference>
<gene>
    <name evidence="1" type="ORF">CTI12_AA200610</name>
</gene>
<dbReference type="AlphaFoldDB" id="A0A2U1P055"/>
<name>A0A2U1P055_ARTAN</name>
<evidence type="ECO:0000313" key="2">
    <source>
        <dbReference type="Proteomes" id="UP000245207"/>
    </source>
</evidence>
<dbReference type="OrthoDB" id="999506at2759"/>
<proteinExistence type="predicted"/>